<gene>
    <name evidence="2" type="ORF">GCM10011609_61570</name>
</gene>
<dbReference type="InterPro" id="IPR016181">
    <property type="entry name" value="Acyl_CoA_acyltransferase"/>
</dbReference>
<protein>
    <recommendedName>
        <fullName evidence="1">N-acetyltransferase domain-containing protein</fullName>
    </recommendedName>
</protein>
<dbReference type="SUPFAM" id="SSF55729">
    <property type="entry name" value="Acyl-CoA N-acyltransferases (Nat)"/>
    <property type="match status" value="1"/>
</dbReference>
<dbReference type="PROSITE" id="PS51186">
    <property type="entry name" value="GNAT"/>
    <property type="match status" value="1"/>
</dbReference>
<accession>A0ABQ2IIN6</accession>
<evidence type="ECO:0000313" key="3">
    <source>
        <dbReference type="Proteomes" id="UP000597656"/>
    </source>
</evidence>
<dbReference type="Pfam" id="PF13508">
    <property type="entry name" value="Acetyltransf_7"/>
    <property type="match status" value="1"/>
</dbReference>
<sequence length="569" mass="62693">MRFRYEVVRWWLDDGEFVDEVLARVVDVDGLFADPVPPERERLVLRGCTAAAAELSGDFHLGISGSQWWLLADLVVHAELPGGDLVASACVTQLIDGDFHTAPTYTLYKDLRETGTCRVVEGFPRSFESVWPPVTLIGCDNPGRIRPAEPDPDRGPYVGLRALDRDGRIVTHAGVALDVASVHPSAAGEGLFDVVLDQSRYNDDWVVGQRPTPAARGAWRVWMEGVPAERNLWAPLSPEGRMWWNEIAAKAPRTRPTAGVHHVDGRHATDEFGLHLALSEALVGPGRFLGSVYAITGMYEEWWFVPGITLVWHEPGVAFQAMPDYFLGLLKNLRRNGVDVVLESSTPDLADRLDRCVELGAFVDRWIAGWARAEQVEPHDLLDNWHVWADLPGREEERILAGDANVSQHAEDVELQSVPTWLTVATDSPDEVTQVVEQAGLVARGRETFLRRGLFDHPAPKPPDGYSVRVRPEDDVIEVVVTFEGEEAASGLIAVVGEDAVPHRIATKPEHRRRGLGSVVMGVLAREAVKAGANEGLLFATPDGLHLYRKLGWDTISDVVIAANGERKA</sequence>
<name>A0ABQ2IIN6_9PSEU</name>
<feature type="domain" description="N-acetyltransferase" evidence="1">
    <location>
        <begin position="422"/>
        <end position="569"/>
    </location>
</feature>
<proteinExistence type="predicted"/>
<evidence type="ECO:0000259" key="1">
    <source>
        <dbReference type="PROSITE" id="PS51186"/>
    </source>
</evidence>
<reference evidence="3" key="1">
    <citation type="journal article" date="2019" name="Int. J. Syst. Evol. Microbiol.">
        <title>The Global Catalogue of Microorganisms (GCM) 10K type strain sequencing project: providing services to taxonomists for standard genome sequencing and annotation.</title>
        <authorList>
            <consortium name="The Broad Institute Genomics Platform"/>
            <consortium name="The Broad Institute Genome Sequencing Center for Infectious Disease"/>
            <person name="Wu L."/>
            <person name="Ma J."/>
        </authorList>
    </citation>
    <scope>NUCLEOTIDE SEQUENCE [LARGE SCALE GENOMIC DNA]</scope>
    <source>
        <strain evidence="3">CGMCC 4.7319</strain>
    </source>
</reference>
<dbReference type="Gene3D" id="3.40.630.30">
    <property type="match status" value="1"/>
</dbReference>
<dbReference type="RefSeq" id="WP_189158361.1">
    <property type="nucleotide sequence ID" value="NZ_BMNC01000011.1"/>
</dbReference>
<evidence type="ECO:0000313" key="2">
    <source>
        <dbReference type="EMBL" id="GGN12890.1"/>
    </source>
</evidence>
<dbReference type="EMBL" id="BMNC01000011">
    <property type="protein sequence ID" value="GGN12890.1"/>
    <property type="molecule type" value="Genomic_DNA"/>
</dbReference>
<dbReference type="Proteomes" id="UP000597656">
    <property type="component" value="Unassembled WGS sequence"/>
</dbReference>
<organism evidence="2 3">
    <name type="scientific">Lentzea pudingi</name>
    <dbReference type="NCBI Taxonomy" id="1789439"/>
    <lineage>
        <taxon>Bacteria</taxon>
        <taxon>Bacillati</taxon>
        <taxon>Actinomycetota</taxon>
        <taxon>Actinomycetes</taxon>
        <taxon>Pseudonocardiales</taxon>
        <taxon>Pseudonocardiaceae</taxon>
        <taxon>Lentzea</taxon>
    </lineage>
</organism>
<comment type="caution">
    <text evidence="2">The sequence shown here is derived from an EMBL/GenBank/DDBJ whole genome shotgun (WGS) entry which is preliminary data.</text>
</comment>
<dbReference type="InterPro" id="IPR000182">
    <property type="entry name" value="GNAT_dom"/>
</dbReference>
<keyword evidence="3" id="KW-1185">Reference proteome</keyword>